<gene>
    <name evidence="1" type="ORF">GL279_01385</name>
</gene>
<dbReference type="AlphaFoldDB" id="A0A844GZN0"/>
<name>A0A844GZN0_9RHOB</name>
<keyword evidence="2" id="KW-1185">Reference proteome</keyword>
<sequence>MSAGAAIGIGHNGGPGTASGFRTHCWTQARRELLGARLPTEVVRLQLRRAKALGLDYKTYAGVRATTGRDLVAFLYSSNALGVFRPGQAVPAPEAARIAASAAAAHLGGSPGVPLDVLARQIGAASARRLPAFGASWSEMRQEMKHWLRAQDLPGDAVLMIGETAHEREMMTAGGLAGFVSGQAFFAGVADAI</sequence>
<evidence type="ECO:0000313" key="1">
    <source>
        <dbReference type="EMBL" id="MTH33245.1"/>
    </source>
</evidence>
<organism evidence="1 2">
    <name type="scientific">Paracoccus limosus</name>
    <dbReference type="NCBI Taxonomy" id="913252"/>
    <lineage>
        <taxon>Bacteria</taxon>
        <taxon>Pseudomonadati</taxon>
        <taxon>Pseudomonadota</taxon>
        <taxon>Alphaproteobacteria</taxon>
        <taxon>Rhodobacterales</taxon>
        <taxon>Paracoccaceae</taxon>
        <taxon>Paracoccus</taxon>
    </lineage>
</organism>
<protein>
    <submittedName>
        <fullName evidence="1">Uncharacterized protein</fullName>
    </submittedName>
</protein>
<evidence type="ECO:0000313" key="2">
    <source>
        <dbReference type="Proteomes" id="UP000442533"/>
    </source>
</evidence>
<dbReference type="EMBL" id="WMIF01000001">
    <property type="protein sequence ID" value="MTH33245.1"/>
    <property type="molecule type" value="Genomic_DNA"/>
</dbReference>
<proteinExistence type="predicted"/>
<comment type="caution">
    <text evidence="1">The sequence shown here is derived from an EMBL/GenBank/DDBJ whole genome shotgun (WGS) entry which is preliminary data.</text>
</comment>
<reference evidence="1 2" key="1">
    <citation type="submission" date="2019-11" db="EMBL/GenBank/DDBJ databases">
        <authorList>
            <person name="Dong K."/>
        </authorList>
    </citation>
    <scope>NUCLEOTIDE SEQUENCE [LARGE SCALE GENOMIC DNA]</scope>
    <source>
        <strain evidence="1 2">JCM 17370</strain>
    </source>
</reference>
<accession>A0A844GZN0</accession>
<dbReference type="OrthoDB" id="7644647at2"/>
<dbReference type="Proteomes" id="UP000442533">
    <property type="component" value="Unassembled WGS sequence"/>
</dbReference>
<dbReference type="RefSeq" id="WP_155062797.1">
    <property type="nucleotide sequence ID" value="NZ_WMIF01000001.1"/>
</dbReference>